<dbReference type="PROSITE" id="PS00523">
    <property type="entry name" value="SULFATASE_1"/>
    <property type="match status" value="1"/>
</dbReference>
<dbReference type="InterPro" id="IPR017850">
    <property type="entry name" value="Alkaline_phosphatase_core_sf"/>
</dbReference>
<comment type="caution">
    <text evidence="7">The sequence shown here is derived from an EMBL/GenBank/DDBJ whole genome shotgun (WGS) entry which is preliminary data.</text>
</comment>
<dbReference type="OrthoDB" id="10012954at2759"/>
<accession>A0A2G8L8X0</accession>
<dbReference type="STRING" id="307972.A0A2G8L8X0"/>
<keyword evidence="8" id="KW-1185">Reference proteome</keyword>
<dbReference type="Pfam" id="PF00884">
    <property type="entry name" value="Sulfatase"/>
    <property type="match status" value="1"/>
</dbReference>
<dbReference type="InterPro" id="IPR000917">
    <property type="entry name" value="Sulfatase_N"/>
</dbReference>
<keyword evidence="3" id="KW-0732">Signal</keyword>
<proteinExistence type="inferred from homology"/>
<organism evidence="7 8">
    <name type="scientific">Stichopus japonicus</name>
    <name type="common">Sea cucumber</name>
    <dbReference type="NCBI Taxonomy" id="307972"/>
    <lineage>
        <taxon>Eukaryota</taxon>
        <taxon>Metazoa</taxon>
        <taxon>Echinodermata</taxon>
        <taxon>Eleutherozoa</taxon>
        <taxon>Echinozoa</taxon>
        <taxon>Holothuroidea</taxon>
        <taxon>Aspidochirotacea</taxon>
        <taxon>Aspidochirotida</taxon>
        <taxon>Stichopodidae</taxon>
        <taxon>Apostichopus</taxon>
    </lineage>
</organism>
<evidence type="ECO:0000256" key="5">
    <source>
        <dbReference type="ARBA" id="ARBA00023180"/>
    </source>
</evidence>
<gene>
    <name evidence="7" type="ORF">BSL78_06511</name>
</gene>
<evidence type="ECO:0000313" key="8">
    <source>
        <dbReference type="Proteomes" id="UP000230750"/>
    </source>
</evidence>
<evidence type="ECO:0000256" key="4">
    <source>
        <dbReference type="ARBA" id="ARBA00022801"/>
    </source>
</evidence>
<dbReference type="Gene3D" id="3.40.720.10">
    <property type="entry name" value="Alkaline Phosphatase, subunit A"/>
    <property type="match status" value="1"/>
</dbReference>
<dbReference type="AlphaFoldDB" id="A0A2G8L8X0"/>
<dbReference type="GO" id="GO:0016250">
    <property type="term" value="F:N-sulfoglucosamine sulfohydrolase activity"/>
    <property type="evidence" value="ECO:0007669"/>
    <property type="project" value="TreeGrafter"/>
</dbReference>
<dbReference type="Proteomes" id="UP000230750">
    <property type="component" value="Unassembled WGS sequence"/>
</dbReference>
<evidence type="ECO:0000313" key="7">
    <source>
        <dbReference type="EMBL" id="PIK56590.1"/>
    </source>
</evidence>
<dbReference type="GO" id="GO:0030200">
    <property type="term" value="P:heparan sulfate proteoglycan catabolic process"/>
    <property type="evidence" value="ECO:0007669"/>
    <property type="project" value="TreeGrafter"/>
</dbReference>
<evidence type="ECO:0000259" key="6">
    <source>
        <dbReference type="Pfam" id="PF00884"/>
    </source>
</evidence>
<dbReference type="PANTHER" id="PTHR43108">
    <property type="entry name" value="N-ACETYLGLUCOSAMINE-6-SULFATASE FAMILY MEMBER"/>
    <property type="match status" value="1"/>
</dbReference>
<keyword evidence="5" id="KW-0325">Glycoprotein</keyword>
<name>A0A2G8L8X0_STIJA</name>
<evidence type="ECO:0000256" key="3">
    <source>
        <dbReference type="ARBA" id="ARBA00022729"/>
    </source>
</evidence>
<sequence>MELKASIFCFFICINCLNGQKRSSHSRRDRNVLVIIADDAGFETQVYNNTVCKTPNLNALAAKSLIFKHAYTSVSSCSPSRSAILTGLPEHQNGMYGLHNTYHHFESFDEVQSLSKILNNSNIRTGLIGKKHVGPESVYPFEFEYSGEDYSILQVGRNITKMKELTQKFFQTQDERPFFLYIGFHDPHRCGHTHPEYGAFCEKFGNGEAGMGTMPDWKPVLYDPKDVIVPYFVPDTPIVREELSAQYTTISRLDQGIGLVLKELEAAGYSDNTLILYSSDNGIPFPYGRTNAYEPSTMEPLLVSSPLTTDRNGQTTEAFASLVDIVPTVLDWFNVSYPSYHIFGKTKDVELTGKSLLPLLHEEPTEGFDRAFMSQDLHEITMFYPMRALRTRTMRLIHNLNFRMPFPIDQDFYISGTFQDILNRTREGQPLHWFSNLQKYYNRPEWELFDLKEDPQETRNVAMEEQYSVILKDMKLQLLNWQNVTSDPFICAPWGVLQDAGAYKYNHQCMPLDNGL</sequence>
<feature type="domain" description="Sulfatase N-terminal" evidence="6">
    <location>
        <begin position="30"/>
        <end position="335"/>
    </location>
</feature>
<evidence type="ECO:0000256" key="1">
    <source>
        <dbReference type="ARBA" id="ARBA00001913"/>
    </source>
</evidence>
<dbReference type="EMBL" id="MRZV01000170">
    <property type="protein sequence ID" value="PIK56590.1"/>
    <property type="molecule type" value="Genomic_DNA"/>
</dbReference>
<dbReference type="SUPFAM" id="SSF53649">
    <property type="entry name" value="Alkaline phosphatase-like"/>
    <property type="match status" value="1"/>
</dbReference>
<reference evidence="7 8" key="1">
    <citation type="journal article" date="2017" name="PLoS Biol.">
        <title>The sea cucumber genome provides insights into morphological evolution and visceral regeneration.</title>
        <authorList>
            <person name="Zhang X."/>
            <person name="Sun L."/>
            <person name="Yuan J."/>
            <person name="Sun Y."/>
            <person name="Gao Y."/>
            <person name="Zhang L."/>
            <person name="Li S."/>
            <person name="Dai H."/>
            <person name="Hamel J.F."/>
            <person name="Liu C."/>
            <person name="Yu Y."/>
            <person name="Liu S."/>
            <person name="Lin W."/>
            <person name="Guo K."/>
            <person name="Jin S."/>
            <person name="Xu P."/>
            <person name="Storey K.B."/>
            <person name="Huan P."/>
            <person name="Zhang T."/>
            <person name="Zhou Y."/>
            <person name="Zhang J."/>
            <person name="Lin C."/>
            <person name="Li X."/>
            <person name="Xing L."/>
            <person name="Huo D."/>
            <person name="Sun M."/>
            <person name="Wang L."/>
            <person name="Mercier A."/>
            <person name="Li F."/>
            <person name="Yang H."/>
            <person name="Xiang J."/>
        </authorList>
    </citation>
    <scope>NUCLEOTIDE SEQUENCE [LARGE SCALE GENOMIC DNA]</scope>
    <source>
        <strain evidence="7">Shaxun</strain>
        <tissue evidence="7">Muscle</tissue>
    </source>
</reference>
<comment type="cofactor">
    <cofactor evidence="1">
        <name>Ca(2+)</name>
        <dbReference type="ChEBI" id="CHEBI:29108"/>
    </cofactor>
</comment>
<evidence type="ECO:0000256" key="2">
    <source>
        <dbReference type="ARBA" id="ARBA00008779"/>
    </source>
</evidence>
<dbReference type="InterPro" id="IPR024607">
    <property type="entry name" value="Sulfatase_CS"/>
</dbReference>
<dbReference type="CDD" id="cd16027">
    <property type="entry name" value="SGSH"/>
    <property type="match status" value="1"/>
</dbReference>
<keyword evidence="4" id="KW-0378">Hydrolase</keyword>
<protein>
    <recommendedName>
        <fullName evidence="6">Sulfatase N-terminal domain-containing protein</fullName>
    </recommendedName>
</protein>
<dbReference type="GO" id="GO:0006027">
    <property type="term" value="P:glycosaminoglycan catabolic process"/>
    <property type="evidence" value="ECO:0007669"/>
    <property type="project" value="TreeGrafter"/>
</dbReference>
<dbReference type="FunFam" id="3.40.720.10:FF:000026">
    <property type="entry name" value="N-sulphoglucosamine sulphohydrolase"/>
    <property type="match status" value="1"/>
</dbReference>
<dbReference type="PANTHER" id="PTHR43108:SF6">
    <property type="entry name" value="N-SULPHOGLUCOSAMINE SULPHOHYDROLASE"/>
    <property type="match status" value="1"/>
</dbReference>
<comment type="similarity">
    <text evidence="2">Belongs to the sulfatase family.</text>
</comment>